<organism evidence="1">
    <name type="scientific">marine sediment metagenome</name>
    <dbReference type="NCBI Taxonomy" id="412755"/>
    <lineage>
        <taxon>unclassified sequences</taxon>
        <taxon>metagenomes</taxon>
        <taxon>ecological metagenomes</taxon>
    </lineage>
</organism>
<dbReference type="InterPro" id="IPR011335">
    <property type="entry name" value="Restrct_endonuc-II-like"/>
</dbReference>
<dbReference type="AlphaFoldDB" id="A0A0F9D1E2"/>
<feature type="non-terminal residue" evidence="1">
    <location>
        <position position="1"/>
    </location>
</feature>
<evidence type="ECO:0008006" key="2">
    <source>
        <dbReference type="Google" id="ProtNLM"/>
    </source>
</evidence>
<protein>
    <recommendedName>
        <fullName evidence="2">NERD domain-containing protein</fullName>
    </recommendedName>
</protein>
<dbReference type="EMBL" id="LAZR01030875">
    <property type="protein sequence ID" value="KKL55329.1"/>
    <property type="molecule type" value="Genomic_DNA"/>
</dbReference>
<reference evidence="1" key="1">
    <citation type="journal article" date="2015" name="Nature">
        <title>Complex archaea that bridge the gap between prokaryotes and eukaryotes.</title>
        <authorList>
            <person name="Spang A."/>
            <person name="Saw J.H."/>
            <person name="Jorgensen S.L."/>
            <person name="Zaremba-Niedzwiedzka K."/>
            <person name="Martijn J."/>
            <person name="Lind A.E."/>
            <person name="van Eijk R."/>
            <person name="Schleper C."/>
            <person name="Guy L."/>
            <person name="Ettema T.J."/>
        </authorList>
    </citation>
    <scope>NUCLEOTIDE SEQUENCE</scope>
</reference>
<accession>A0A0F9D1E2</accession>
<gene>
    <name evidence="1" type="ORF">LCGC14_2256490</name>
</gene>
<sequence length="292" mass="34965">YEKYPDKEDRIFSFEDVLESSIPSILAHIIELYDNRRVFRREELGIMNFFAETSLAQLKEELKNIPWSFDLIYSMLIASPRNPMAFPLIIEYGGKVLISPTRLKVARKLMIERLNHNMISADLSKLFENEFQDIVLNKFEKKGFKVIDPISYIEWVNIMDKKRNSFEFDILAHKDGEIFVIECKSFHPHPFYELNEARLRRKEQFLHFHFQFKNRIKPWLYQKLRQPPKKGVISISCRQFKISDKSSSTHTINLPESLHRIKKKKIKALYITQIKEEFFVFSNIPQLYFKDF</sequence>
<dbReference type="SUPFAM" id="SSF52980">
    <property type="entry name" value="Restriction endonuclease-like"/>
    <property type="match status" value="1"/>
</dbReference>
<proteinExistence type="predicted"/>
<evidence type="ECO:0000313" key="1">
    <source>
        <dbReference type="EMBL" id="KKL55329.1"/>
    </source>
</evidence>
<name>A0A0F9D1E2_9ZZZZ</name>
<comment type="caution">
    <text evidence="1">The sequence shown here is derived from an EMBL/GenBank/DDBJ whole genome shotgun (WGS) entry which is preliminary data.</text>
</comment>